<keyword evidence="1" id="KW-0206">Cytoskeleton</keyword>
<organism evidence="4 5">
    <name type="scientific">Caenorhabditis remanei</name>
    <name type="common">Caenorhabditis vulgaris</name>
    <dbReference type="NCBI Taxonomy" id="31234"/>
    <lineage>
        <taxon>Eukaryota</taxon>
        <taxon>Metazoa</taxon>
        <taxon>Ecdysozoa</taxon>
        <taxon>Nematoda</taxon>
        <taxon>Chromadorea</taxon>
        <taxon>Rhabditida</taxon>
        <taxon>Rhabditina</taxon>
        <taxon>Rhabditomorpha</taxon>
        <taxon>Rhabditoidea</taxon>
        <taxon>Rhabditidae</taxon>
        <taxon>Peloderinae</taxon>
        <taxon>Caenorhabditis</taxon>
    </lineage>
</organism>
<dbReference type="Proteomes" id="UP000483820">
    <property type="component" value="Chromosome I"/>
</dbReference>
<sequence length="255" mass="28644">MGAGISVFVGITTTFWLIVGCGGKKKKGGAAKVRNISKYSPPPPPPNVESKMKALEEKEKKSEKKEEAKKEEEKKEKSKKSEKKEEKRKIRERRGGKEGNYKKENRREKEEEEETKRAEEEDDERKKKEGGSEAGELKPHSITHIRFTVDPIGDLEFQADKQEQKKITISNSHDKKIMFKLKTSDNNVYLVNPVFGTIEPGKTAEVLITRNKAPAKEAKLVIVNSLFSGDDKDLAKSFKTAKPTGGQVTVKLCAK</sequence>
<name>A0A6A5HTM9_CAERE</name>
<evidence type="ECO:0000256" key="2">
    <source>
        <dbReference type="SAM" id="MobiDB-lite"/>
    </source>
</evidence>
<reference evidence="4 5" key="1">
    <citation type="submission" date="2019-12" db="EMBL/GenBank/DDBJ databases">
        <title>Chromosome-level assembly of the Caenorhabditis remanei genome.</title>
        <authorList>
            <person name="Teterina A.A."/>
            <person name="Willis J.H."/>
            <person name="Phillips P.C."/>
        </authorList>
    </citation>
    <scope>NUCLEOTIDE SEQUENCE [LARGE SCALE GENOMIC DNA]</scope>
    <source>
        <strain evidence="4 5">PX506</strain>
        <tissue evidence="4">Whole organism</tissue>
    </source>
</reference>
<dbReference type="Gene3D" id="2.60.40.10">
    <property type="entry name" value="Immunoglobulins"/>
    <property type="match status" value="1"/>
</dbReference>
<dbReference type="RefSeq" id="XP_053592002.1">
    <property type="nucleotide sequence ID" value="XM_053723357.1"/>
</dbReference>
<dbReference type="Pfam" id="PF00635">
    <property type="entry name" value="Motile_Sperm"/>
    <property type="match status" value="1"/>
</dbReference>
<dbReference type="AlphaFoldDB" id="A0A6A5HTM9"/>
<dbReference type="EMBL" id="WUAV01000001">
    <property type="protein sequence ID" value="KAF1770481.1"/>
    <property type="molecule type" value="Genomic_DNA"/>
</dbReference>
<dbReference type="PANTHER" id="PTHR21515">
    <property type="entry name" value="MAJOR SPERM PROTEIN"/>
    <property type="match status" value="1"/>
</dbReference>
<gene>
    <name evidence="4" type="ORF">GCK72_002300</name>
</gene>
<dbReference type="CTD" id="9809241"/>
<feature type="compositionally biased region" description="Basic and acidic residues" evidence="2">
    <location>
        <begin position="82"/>
        <end position="139"/>
    </location>
</feature>
<dbReference type="KEGG" id="crq:GCK72_002300"/>
<dbReference type="GeneID" id="9809241"/>
<dbReference type="InterPro" id="IPR008962">
    <property type="entry name" value="PapD-like_sf"/>
</dbReference>
<dbReference type="InterPro" id="IPR013783">
    <property type="entry name" value="Ig-like_fold"/>
</dbReference>
<dbReference type="SUPFAM" id="SSF49354">
    <property type="entry name" value="PapD-like"/>
    <property type="match status" value="1"/>
</dbReference>
<dbReference type="InterPro" id="IPR000535">
    <property type="entry name" value="MSP_dom"/>
</dbReference>
<keyword evidence="1" id="KW-0963">Cytoplasm</keyword>
<dbReference type="PANTHER" id="PTHR21515:SF10">
    <property type="entry name" value="MAJOR SPERM PROTEIN"/>
    <property type="match status" value="1"/>
</dbReference>
<feature type="compositionally biased region" description="Basic and acidic residues" evidence="2">
    <location>
        <begin position="50"/>
        <end position="76"/>
    </location>
</feature>
<evidence type="ECO:0000313" key="4">
    <source>
        <dbReference type="EMBL" id="KAF1770481.1"/>
    </source>
</evidence>
<accession>A0A6A5HTM9</accession>
<protein>
    <recommendedName>
        <fullName evidence="1">Major sperm protein</fullName>
    </recommendedName>
</protein>
<feature type="domain" description="MSP" evidence="3">
    <location>
        <begin position="146"/>
        <end position="255"/>
    </location>
</feature>
<dbReference type="PROSITE" id="PS50202">
    <property type="entry name" value="MSP"/>
    <property type="match status" value="1"/>
</dbReference>
<evidence type="ECO:0000256" key="1">
    <source>
        <dbReference type="RuleBase" id="RU003425"/>
    </source>
</evidence>
<comment type="function">
    <text evidence="1">Central component in molecular interactions underlying sperm crawling. Forms an extensive filament system that extends from sperm villipoda, along the leading edge of the pseudopod.</text>
</comment>
<evidence type="ECO:0000259" key="3">
    <source>
        <dbReference type="PROSITE" id="PS50202"/>
    </source>
</evidence>
<feature type="region of interest" description="Disordered" evidence="2">
    <location>
        <begin position="24"/>
        <end position="143"/>
    </location>
</feature>
<evidence type="ECO:0000313" key="5">
    <source>
        <dbReference type="Proteomes" id="UP000483820"/>
    </source>
</evidence>
<proteinExistence type="predicted"/>
<comment type="caution">
    <text evidence="4">The sequence shown here is derived from an EMBL/GenBank/DDBJ whole genome shotgun (WGS) entry which is preliminary data.</text>
</comment>